<feature type="compositionally biased region" description="Basic and acidic residues" evidence="1">
    <location>
        <begin position="146"/>
        <end position="170"/>
    </location>
</feature>
<dbReference type="Proteomes" id="UP000756132">
    <property type="component" value="Chromosome 5"/>
</dbReference>
<gene>
    <name evidence="2" type="ORF">CLAFUR5_06111</name>
</gene>
<evidence type="ECO:0000256" key="1">
    <source>
        <dbReference type="SAM" id="MobiDB-lite"/>
    </source>
</evidence>
<keyword evidence="3" id="KW-1185">Reference proteome</keyword>
<accession>A0A9Q8LHD7</accession>
<protein>
    <submittedName>
        <fullName evidence="2">Uncharacterized protein</fullName>
    </submittedName>
</protein>
<reference evidence="2" key="2">
    <citation type="journal article" date="2022" name="Microb. Genom.">
        <title>A chromosome-scale genome assembly of the tomato pathogen Cladosporium fulvum reveals a compartmentalized genome architecture and the presence of a dispensable chromosome.</title>
        <authorList>
            <person name="Zaccaron A.Z."/>
            <person name="Chen L.H."/>
            <person name="Samaras A."/>
            <person name="Stergiopoulos I."/>
        </authorList>
    </citation>
    <scope>NUCLEOTIDE SEQUENCE</scope>
    <source>
        <strain evidence="2">Race5_Kim</strain>
    </source>
</reference>
<sequence>MNFSKLPQPRPCGNTSSAQPRLHWNQKAYYKREDFLPLPLIAAQNNNHHIPDHSVCQGARVLFACGHVVNELLPCNEPKMRGKPCPLLRSYPPRHRNDDCLSCTTKQSNMLQVSDLLKPRQLYLRSECADKYRQAGGTDVWRPKKNRFDPESNGERKSAMKEEQRTGVKDAWKVKPVEPLFTEVKLKAAGGKNRR</sequence>
<dbReference type="KEGG" id="ffu:CLAFUR5_06111"/>
<dbReference type="RefSeq" id="XP_047761860.1">
    <property type="nucleotide sequence ID" value="XM_047905259.1"/>
</dbReference>
<evidence type="ECO:0000313" key="3">
    <source>
        <dbReference type="Proteomes" id="UP000756132"/>
    </source>
</evidence>
<dbReference type="AlphaFoldDB" id="A0A9Q8LHD7"/>
<dbReference type="GeneID" id="71985989"/>
<reference evidence="2" key="1">
    <citation type="submission" date="2021-12" db="EMBL/GenBank/DDBJ databases">
        <authorList>
            <person name="Zaccaron A."/>
            <person name="Stergiopoulos I."/>
        </authorList>
    </citation>
    <scope>NUCLEOTIDE SEQUENCE</scope>
    <source>
        <strain evidence="2">Race5_Kim</strain>
    </source>
</reference>
<feature type="region of interest" description="Disordered" evidence="1">
    <location>
        <begin position="139"/>
        <end position="170"/>
    </location>
</feature>
<dbReference type="EMBL" id="CP090167">
    <property type="protein sequence ID" value="UJO17494.1"/>
    <property type="molecule type" value="Genomic_DNA"/>
</dbReference>
<proteinExistence type="predicted"/>
<evidence type="ECO:0000313" key="2">
    <source>
        <dbReference type="EMBL" id="UJO17494.1"/>
    </source>
</evidence>
<organism evidence="2 3">
    <name type="scientific">Passalora fulva</name>
    <name type="common">Tomato leaf mold</name>
    <name type="synonym">Cladosporium fulvum</name>
    <dbReference type="NCBI Taxonomy" id="5499"/>
    <lineage>
        <taxon>Eukaryota</taxon>
        <taxon>Fungi</taxon>
        <taxon>Dikarya</taxon>
        <taxon>Ascomycota</taxon>
        <taxon>Pezizomycotina</taxon>
        <taxon>Dothideomycetes</taxon>
        <taxon>Dothideomycetidae</taxon>
        <taxon>Mycosphaerellales</taxon>
        <taxon>Mycosphaerellaceae</taxon>
        <taxon>Fulvia</taxon>
    </lineage>
</organism>
<name>A0A9Q8LHD7_PASFU</name>